<sequence length="124" mass="13346">MSEAGGEKVRGLLDAEPTGGTCVHAGVRGMRKGARHGRPKVQKEVQDAVHRTAEKLGKETEQAGPPEAGRGELSQVARGRLPLAIEEPYRGTEILFDIEDGRTTAVGIQKRWRTPRELGGDGLP</sequence>
<comment type="caution">
    <text evidence="1">The sequence shown here is derived from an EMBL/GenBank/DDBJ whole genome shotgun (WGS) entry which is preliminary data.</text>
</comment>
<evidence type="ECO:0000313" key="1">
    <source>
        <dbReference type="EMBL" id="KAG0438700.1"/>
    </source>
</evidence>
<name>A0AC60QPM8_IXOPE</name>
<protein>
    <submittedName>
        <fullName evidence="1">Uncharacterized protein</fullName>
    </submittedName>
</protein>
<dbReference type="EMBL" id="JABSTQ010005704">
    <property type="protein sequence ID" value="KAG0438700.1"/>
    <property type="molecule type" value="Genomic_DNA"/>
</dbReference>
<keyword evidence="2" id="KW-1185">Reference proteome</keyword>
<gene>
    <name evidence="1" type="ORF">HPB47_016915</name>
</gene>
<organism evidence="1 2">
    <name type="scientific">Ixodes persulcatus</name>
    <name type="common">Taiga tick</name>
    <dbReference type="NCBI Taxonomy" id="34615"/>
    <lineage>
        <taxon>Eukaryota</taxon>
        <taxon>Metazoa</taxon>
        <taxon>Ecdysozoa</taxon>
        <taxon>Arthropoda</taxon>
        <taxon>Chelicerata</taxon>
        <taxon>Arachnida</taxon>
        <taxon>Acari</taxon>
        <taxon>Parasitiformes</taxon>
        <taxon>Ixodida</taxon>
        <taxon>Ixodoidea</taxon>
        <taxon>Ixodidae</taxon>
        <taxon>Ixodinae</taxon>
        <taxon>Ixodes</taxon>
    </lineage>
</organism>
<accession>A0AC60QPM8</accession>
<proteinExistence type="predicted"/>
<reference evidence="1 2" key="1">
    <citation type="journal article" date="2020" name="Cell">
        <title>Large-Scale Comparative Analyses of Tick Genomes Elucidate Their Genetic Diversity and Vector Capacities.</title>
        <authorList>
            <consortium name="Tick Genome and Microbiome Consortium (TIGMIC)"/>
            <person name="Jia N."/>
            <person name="Wang J."/>
            <person name="Shi W."/>
            <person name="Du L."/>
            <person name="Sun Y."/>
            <person name="Zhan W."/>
            <person name="Jiang J.F."/>
            <person name="Wang Q."/>
            <person name="Zhang B."/>
            <person name="Ji P."/>
            <person name="Bell-Sakyi L."/>
            <person name="Cui X.M."/>
            <person name="Yuan T.T."/>
            <person name="Jiang B.G."/>
            <person name="Yang W.F."/>
            <person name="Lam T.T."/>
            <person name="Chang Q.C."/>
            <person name="Ding S.J."/>
            <person name="Wang X.J."/>
            <person name="Zhu J.G."/>
            <person name="Ruan X.D."/>
            <person name="Zhao L."/>
            <person name="Wei J.T."/>
            <person name="Ye R.Z."/>
            <person name="Que T.C."/>
            <person name="Du C.H."/>
            <person name="Zhou Y.H."/>
            <person name="Cheng J.X."/>
            <person name="Dai P.F."/>
            <person name="Guo W.B."/>
            <person name="Han X.H."/>
            <person name="Huang E.J."/>
            <person name="Li L.F."/>
            <person name="Wei W."/>
            <person name="Gao Y.C."/>
            <person name="Liu J.Z."/>
            <person name="Shao H.Z."/>
            <person name="Wang X."/>
            <person name="Wang C.C."/>
            <person name="Yang T.C."/>
            <person name="Huo Q.B."/>
            <person name="Li W."/>
            <person name="Chen H.Y."/>
            <person name="Chen S.E."/>
            <person name="Zhou L.G."/>
            <person name="Ni X.B."/>
            <person name="Tian J.H."/>
            <person name="Sheng Y."/>
            <person name="Liu T."/>
            <person name="Pan Y.S."/>
            <person name="Xia L.Y."/>
            <person name="Li J."/>
            <person name="Zhao F."/>
            <person name="Cao W.C."/>
        </authorList>
    </citation>
    <scope>NUCLEOTIDE SEQUENCE [LARGE SCALE GENOMIC DNA]</scope>
    <source>
        <strain evidence="1">Iper-2018</strain>
    </source>
</reference>
<dbReference type="Proteomes" id="UP000805193">
    <property type="component" value="Unassembled WGS sequence"/>
</dbReference>
<evidence type="ECO:0000313" key="2">
    <source>
        <dbReference type="Proteomes" id="UP000805193"/>
    </source>
</evidence>